<dbReference type="OrthoDB" id="9971457at2"/>
<evidence type="ECO:0008006" key="4">
    <source>
        <dbReference type="Google" id="ProtNLM"/>
    </source>
</evidence>
<accession>A0A1I5XCK3</accession>
<dbReference type="RefSeq" id="WP_093575699.1">
    <property type="nucleotide sequence ID" value="NZ_FOWC01000010.1"/>
</dbReference>
<evidence type="ECO:0000256" key="1">
    <source>
        <dbReference type="SAM" id="MobiDB-lite"/>
    </source>
</evidence>
<feature type="region of interest" description="Disordered" evidence="1">
    <location>
        <begin position="1"/>
        <end position="55"/>
    </location>
</feature>
<evidence type="ECO:0000313" key="3">
    <source>
        <dbReference type="Proteomes" id="UP000199137"/>
    </source>
</evidence>
<organism evidence="2 3">
    <name type="scientific">Amycolatopsis rubida</name>
    <dbReference type="NCBI Taxonomy" id="112413"/>
    <lineage>
        <taxon>Bacteria</taxon>
        <taxon>Bacillati</taxon>
        <taxon>Actinomycetota</taxon>
        <taxon>Actinomycetes</taxon>
        <taxon>Pseudonocardiales</taxon>
        <taxon>Pseudonocardiaceae</taxon>
        <taxon>Amycolatopsis</taxon>
    </lineage>
</organism>
<evidence type="ECO:0000313" key="2">
    <source>
        <dbReference type="EMBL" id="SFQ29698.1"/>
    </source>
</evidence>
<dbReference type="AlphaFoldDB" id="A0A1I5XCK3"/>
<protein>
    <recommendedName>
        <fullName evidence="4">DUF3631 domain-containing protein</fullName>
    </recommendedName>
</protein>
<dbReference type="EMBL" id="FOWC01000010">
    <property type="protein sequence ID" value="SFQ29698.1"/>
    <property type="molecule type" value="Genomic_DNA"/>
</dbReference>
<proteinExistence type="predicted"/>
<gene>
    <name evidence="2" type="ORF">SAMN05421854_110155</name>
</gene>
<dbReference type="Proteomes" id="UP000199137">
    <property type="component" value="Unassembled WGS sequence"/>
</dbReference>
<sequence>MAALVRRQVDTAPPPRGPLLIESAAAAESEDHSGSEHALGAAENAKQAEGSDERDLDDTALVLTAVADSDLLNGETHVSAAALLGLMCEQHKWPAGPKGYQRLSTALASARVIGAPVTVGTKKVKSYPAERLQRAIDKRR</sequence>
<name>A0A1I5XCK3_9PSEU</name>
<reference evidence="2 3" key="1">
    <citation type="submission" date="2016-10" db="EMBL/GenBank/DDBJ databases">
        <authorList>
            <person name="de Groot N.N."/>
        </authorList>
    </citation>
    <scope>NUCLEOTIDE SEQUENCE [LARGE SCALE GENOMIC DNA]</scope>
    <source>
        <strain evidence="2 3">DSM 44637</strain>
    </source>
</reference>